<evidence type="ECO:0000259" key="1">
    <source>
        <dbReference type="Pfam" id="PF21222"/>
    </source>
</evidence>
<organism evidence="2 3">
    <name type="scientific">Galemys pyrenaicus</name>
    <name type="common">Iberian desman</name>
    <name type="synonym">Pyrenean desman</name>
    <dbReference type="NCBI Taxonomy" id="202257"/>
    <lineage>
        <taxon>Eukaryota</taxon>
        <taxon>Metazoa</taxon>
        <taxon>Chordata</taxon>
        <taxon>Craniata</taxon>
        <taxon>Vertebrata</taxon>
        <taxon>Euteleostomi</taxon>
        <taxon>Mammalia</taxon>
        <taxon>Eutheria</taxon>
        <taxon>Laurasiatheria</taxon>
        <taxon>Eulipotyphla</taxon>
        <taxon>Talpidae</taxon>
        <taxon>Galemys</taxon>
    </lineage>
</organism>
<dbReference type="AlphaFoldDB" id="A0A8J5ZPA1"/>
<feature type="domain" description="Lysosome-associated membrane glycoprotein 2-like transmembrane" evidence="1">
    <location>
        <begin position="122"/>
        <end position="150"/>
    </location>
</feature>
<keyword evidence="3" id="KW-1185">Reference proteome</keyword>
<accession>A0A8J5ZPA1</accession>
<comment type="caution">
    <text evidence="2">The sequence shown here is derived from an EMBL/GenBank/DDBJ whole genome shotgun (WGS) entry which is preliminary data.</text>
</comment>
<sequence length="167" mass="17872">NYPTKSSDTNVIGISLAKAKVLNSSCGKKKGSDACTGTAFGEKCTLALSFVRKAAPYSTQPLSFVYNLSDTTLSPNTSSKAINTMKPICDIEADTDVFKFEGNQCLYAGECQLDEDNTQSSVAIGRELSGIVFIVLIAYFKGRNRSHAGHKTILHLQLCSCTSTVVA</sequence>
<evidence type="ECO:0000313" key="3">
    <source>
        <dbReference type="Proteomes" id="UP000700334"/>
    </source>
</evidence>
<reference evidence="2" key="1">
    <citation type="journal article" date="2021" name="Evol. Appl.">
        <title>The genome of the Pyrenean desman and the effects of bottlenecks and inbreeding on the genomic landscape of an endangered species.</title>
        <authorList>
            <person name="Escoda L."/>
            <person name="Castresana J."/>
        </authorList>
    </citation>
    <scope>NUCLEOTIDE SEQUENCE</scope>
    <source>
        <strain evidence="2">IBE-C5619</strain>
    </source>
</reference>
<dbReference type="GO" id="GO:0005764">
    <property type="term" value="C:lysosome"/>
    <property type="evidence" value="ECO:0007669"/>
    <property type="project" value="UniProtKB-ARBA"/>
</dbReference>
<evidence type="ECO:0000313" key="2">
    <source>
        <dbReference type="EMBL" id="KAG8508121.1"/>
    </source>
</evidence>
<proteinExistence type="predicted"/>
<feature type="non-terminal residue" evidence="2">
    <location>
        <position position="167"/>
    </location>
</feature>
<dbReference type="Pfam" id="PF21222">
    <property type="entry name" value="Lamp2_2nd"/>
    <property type="match status" value="1"/>
</dbReference>
<feature type="non-terminal residue" evidence="2">
    <location>
        <position position="1"/>
    </location>
</feature>
<name>A0A8J5ZPA1_GALPY</name>
<gene>
    <name evidence="2" type="ORF">J0S82_001623</name>
</gene>
<dbReference type="OrthoDB" id="10037042at2759"/>
<dbReference type="InterPro" id="IPR048524">
    <property type="entry name" value="Lamp2-like_TM"/>
</dbReference>
<protein>
    <submittedName>
        <fullName evidence="2">Lysosome-associated membrane glycoprotein 1</fullName>
    </submittedName>
</protein>
<dbReference type="Proteomes" id="UP000700334">
    <property type="component" value="Unassembled WGS sequence"/>
</dbReference>
<dbReference type="EMBL" id="JAGFMF010012069">
    <property type="protein sequence ID" value="KAG8508121.1"/>
    <property type="molecule type" value="Genomic_DNA"/>
</dbReference>